<evidence type="ECO:0000256" key="2">
    <source>
        <dbReference type="SAM" id="Phobius"/>
    </source>
</evidence>
<proteinExistence type="predicted"/>
<evidence type="ECO:0000313" key="3">
    <source>
        <dbReference type="EMBL" id="WTZ10693.1"/>
    </source>
</evidence>
<keyword evidence="2" id="KW-0472">Membrane</keyword>
<accession>A0AAU3I2S0</accession>
<dbReference type="EMBL" id="CP109546">
    <property type="protein sequence ID" value="WTZ10693.1"/>
    <property type="molecule type" value="Genomic_DNA"/>
</dbReference>
<feature type="compositionally biased region" description="Low complexity" evidence="1">
    <location>
        <begin position="74"/>
        <end position="163"/>
    </location>
</feature>
<keyword evidence="2" id="KW-1133">Transmembrane helix</keyword>
<dbReference type="AlphaFoldDB" id="A0AAU3I2S0"/>
<reference evidence="3" key="1">
    <citation type="submission" date="2022-10" db="EMBL/GenBank/DDBJ databases">
        <title>The complete genomes of actinobacterial strains from the NBC collection.</title>
        <authorList>
            <person name="Joergensen T.S."/>
            <person name="Alvarez Arevalo M."/>
            <person name="Sterndorff E.B."/>
            <person name="Faurdal D."/>
            <person name="Vuksanovic O."/>
            <person name="Mourched A.-S."/>
            <person name="Charusanti P."/>
            <person name="Shaw S."/>
            <person name="Blin K."/>
            <person name="Weber T."/>
        </authorList>
    </citation>
    <scope>NUCLEOTIDE SEQUENCE</scope>
    <source>
        <strain evidence="3">NBC_01393</strain>
    </source>
</reference>
<keyword evidence="2" id="KW-0812">Transmembrane</keyword>
<protein>
    <submittedName>
        <fullName evidence="3">Uncharacterized protein</fullName>
    </submittedName>
</protein>
<evidence type="ECO:0000256" key="1">
    <source>
        <dbReference type="SAM" id="MobiDB-lite"/>
    </source>
</evidence>
<name>A0AAU3I2S0_9ACTN</name>
<feature type="compositionally biased region" description="Polar residues" evidence="1">
    <location>
        <begin position="63"/>
        <end position="72"/>
    </location>
</feature>
<sequence length="163" mass="15425">MTSTSTEVEPAPVFVDQTGTRGRRLRGLGWLVGVLCAGCVVAMVSGLVGTQSQAPALTVPATADTTPPSQYLNAPLPAAPGAAEPGQSATATATTTDAAASATATTAAGTTESATVTDTGPTATATTAAGTTASGTVTDTGPTATATTAAGTTASTPATATVP</sequence>
<feature type="region of interest" description="Disordered" evidence="1">
    <location>
        <begin position="60"/>
        <end position="163"/>
    </location>
</feature>
<feature type="transmembrane region" description="Helical" evidence="2">
    <location>
        <begin position="28"/>
        <end position="48"/>
    </location>
</feature>
<gene>
    <name evidence="3" type="ORF">OG699_23555</name>
</gene>
<organism evidence="3">
    <name type="scientific">Streptomyces sp. NBC_01393</name>
    <dbReference type="NCBI Taxonomy" id="2903851"/>
    <lineage>
        <taxon>Bacteria</taxon>
        <taxon>Bacillati</taxon>
        <taxon>Actinomycetota</taxon>
        <taxon>Actinomycetes</taxon>
        <taxon>Kitasatosporales</taxon>
        <taxon>Streptomycetaceae</taxon>
        <taxon>Streptomyces</taxon>
    </lineage>
</organism>